<protein>
    <recommendedName>
        <fullName evidence="2">Vacuolar protein sorting-associated protein 13 VPS13 adaptor binding domain-containing protein</fullName>
    </recommendedName>
</protein>
<name>A0AAU9V8P8_EUPED</name>
<dbReference type="EMBL" id="CAKOGL010000028">
    <property type="protein sequence ID" value="CAH2105531.1"/>
    <property type="molecule type" value="Genomic_DNA"/>
</dbReference>
<dbReference type="Proteomes" id="UP001153954">
    <property type="component" value="Unassembled WGS sequence"/>
</dbReference>
<sequence>MTVANREIACSPICLSLSTTSSTLSAHGKLPAVVYGLSCAIATVSSGPRPQVTNALAVNVCVYYMTASGNEVRLLGDVPPGDTLRLPLQAVHTPTAEIFFSVEGFTVSVSPFIWRELQQEVKITKLLQCDSKDKNSGEKFYLRALGTMEQVFFEHTNRHTFASSCYDIVLKPAVKLQNCLPVPVLVSQLGLRRTQLFSPGEMFHLSHLAPNRASIVIMIQSYLDKCWVCTGGLPDADTELSVWSFESHDSPALMTLELGVHSADLDGTQMLSLYCPFWMLNKTGFTLCYRKSKKPEKECSTPNKNADETSNVIFHPKDYKEPILFSFRAKNFFGKKKAAIRVEFGEWSDKFSLDVPGSSGVVICKNEGRTYQVAVTNQLTFNSLTKMVIFTPFFLIINECPFPIQYQEFNRPGDPWQEVEQNSSSPLWPVVERDDKLLLLRVSGSAEHAAPFLYTEQLSVCLKLNNEYGGLHVEVQLSEGGTYVTVRQYRAGHAPALLVNYSPYAVHVLEKENVNVR</sequence>
<dbReference type="GO" id="GO:0045053">
    <property type="term" value="P:protein retention in Golgi apparatus"/>
    <property type="evidence" value="ECO:0007669"/>
    <property type="project" value="TreeGrafter"/>
</dbReference>
<dbReference type="PANTHER" id="PTHR16166">
    <property type="entry name" value="VACUOLAR PROTEIN SORTING-ASSOCIATED PROTEIN VPS13"/>
    <property type="match status" value="1"/>
</dbReference>
<dbReference type="AlphaFoldDB" id="A0AAU9V8P8"/>
<proteinExistence type="inferred from homology"/>
<dbReference type="PANTHER" id="PTHR16166:SF93">
    <property type="entry name" value="INTERMEMBRANE LIPID TRANSFER PROTEIN VPS13"/>
    <property type="match status" value="1"/>
</dbReference>
<feature type="domain" description="Vacuolar protein sorting-associated protein 13 VPS13 adaptor binding" evidence="2">
    <location>
        <begin position="51"/>
        <end position="510"/>
    </location>
</feature>
<comment type="caution">
    <text evidence="3">The sequence shown here is derived from an EMBL/GenBank/DDBJ whole genome shotgun (WGS) entry which is preliminary data.</text>
</comment>
<evidence type="ECO:0000313" key="4">
    <source>
        <dbReference type="Proteomes" id="UP001153954"/>
    </source>
</evidence>
<comment type="similarity">
    <text evidence="1">Belongs to the VPS13 family.</text>
</comment>
<accession>A0AAU9V8P8</accession>
<evidence type="ECO:0000259" key="2">
    <source>
        <dbReference type="Pfam" id="PF25036"/>
    </source>
</evidence>
<dbReference type="InterPro" id="IPR026847">
    <property type="entry name" value="VPS13"/>
</dbReference>
<dbReference type="InterPro" id="IPR009543">
    <property type="entry name" value="VPS13_VAB"/>
</dbReference>
<evidence type="ECO:0000313" key="3">
    <source>
        <dbReference type="EMBL" id="CAH2105531.1"/>
    </source>
</evidence>
<keyword evidence="4" id="KW-1185">Reference proteome</keyword>
<organism evidence="3 4">
    <name type="scientific">Euphydryas editha</name>
    <name type="common">Edith's checkerspot</name>
    <dbReference type="NCBI Taxonomy" id="104508"/>
    <lineage>
        <taxon>Eukaryota</taxon>
        <taxon>Metazoa</taxon>
        <taxon>Ecdysozoa</taxon>
        <taxon>Arthropoda</taxon>
        <taxon>Hexapoda</taxon>
        <taxon>Insecta</taxon>
        <taxon>Pterygota</taxon>
        <taxon>Neoptera</taxon>
        <taxon>Endopterygota</taxon>
        <taxon>Lepidoptera</taxon>
        <taxon>Glossata</taxon>
        <taxon>Ditrysia</taxon>
        <taxon>Papilionoidea</taxon>
        <taxon>Nymphalidae</taxon>
        <taxon>Nymphalinae</taxon>
        <taxon>Euphydryas</taxon>
    </lineage>
</organism>
<dbReference type="Pfam" id="PF25036">
    <property type="entry name" value="VPS13_VAB"/>
    <property type="match status" value="1"/>
</dbReference>
<reference evidence="3" key="1">
    <citation type="submission" date="2022-03" db="EMBL/GenBank/DDBJ databases">
        <authorList>
            <person name="Tunstrom K."/>
        </authorList>
    </citation>
    <scope>NUCLEOTIDE SEQUENCE</scope>
</reference>
<dbReference type="GO" id="GO:0006623">
    <property type="term" value="P:protein targeting to vacuole"/>
    <property type="evidence" value="ECO:0007669"/>
    <property type="project" value="TreeGrafter"/>
</dbReference>
<gene>
    <name evidence="3" type="ORF">EEDITHA_LOCUS19779</name>
</gene>
<evidence type="ECO:0000256" key="1">
    <source>
        <dbReference type="ARBA" id="ARBA00006545"/>
    </source>
</evidence>